<keyword evidence="1" id="KW-1133">Transmembrane helix</keyword>
<comment type="caution">
    <text evidence="2">The sequence shown here is derived from an EMBL/GenBank/DDBJ whole genome shotgun (WGS) entry which is preliminary data.</text>
</comment>
<evidence type="ECO:0000256" key="1">
    <source>
        <dbReference type="SAM" id="Phobius"/>
    </source>
</evidence>
<dbReference type="EMBL" id="AJWY01006614">
    <property type="protein sequence ID" value="EKC66364.1"/>
    <property type="molecule type" value="Genomic_DNA"/>
</dbReference>
<feature type="transmembrane region" description="Helical" evidence="1">
    <location>
        <begin position="33"/>
        <end position="50"/>
    </location>
</feature>
<sequence>MGSLGDYLMEELSLKTSFTIPIGGGIPVPQSAVTTWVIMAIVVLLCIIFVRNL</sequence>
<accession>K1TFT4</accession>
<protein>
    <submittedName>
        <fullName evidence="2">ATP synthase F0 subcomplex A subunit</fullName>
    </submittedName>
</protein>
<feature type="non-terminal residue" evidence="2">
    <location>
        <position position="53"/>
    </location>
</feature>
<dbReference type="AlphaFoldDB" id="K1TFT4"/>
<organism evidence="2">
    <name type="scientific">human gut metagenome</name>
    <dbReference type="NCBI Taxonomy" id="408170"/>
    <lineage>
        <taxon>unclassified sequences</taxon>
        <taxon>metagenomes</taxon>
        <taxon>organismal metagenomes</taxon>
    </lineage>
</organism>
<name>K1TFT4_9ZZZZ</name>
<keyword evidence="1" id="KW-0812">Transmembrane</keyword>
<proteinExistence type="predicted"/>
<keyword evidence="1" id="KW-0472">Membrane</keyword>
<evidence type="ECO:0000313" key="2">
    <source>
        <dbReference type="EMBL" id="EKC66364.1"/>
    </source>
</evidence>
<gene>
    <name evidence="2" type="ORF">LEA_09852</name>
</gene>
<reference evidence="2" key="1">
    <citation type="journal article" date="2013" name="Environ. Microbiol.">
        <title>Microbiota from the distal guts of lean and obese adolescents exhibit partial functional redundancy besides clear differences in community structure.</title>
        <authorList>
            <person name="Ferrer M."/>
            <person name="Ruiz A."/>
            <person name="Lanza F."/>
            <person name="Haange S.B."/>
            <person name="Oberbach A."/>
            <person name="Till H."/>
            <person name="Bargiela R."/>
            <person name="Campoy C."/>
            <person name="Segura M.T."/>
            <person name="Richter M."/>
            <person name="von Bergen M."/>
            <person name="Seifert J."/>
            <person name="Suarez A."/>
        </authorList>
    </citation>
    <scope>NUCLEOTIDE SEQUENCE</scope>
</reference>